<accession>A0ABV6IX93</accession>
<dbReference type="Pfam" id="PF05257">
    <property type="entry name" value="CHAP"/>
    <property type="match status" value="1"/>
</dbReference>
<dbReference type="SUPFAM" id="SSF54001">
    <property type="entry name" value="Cysteine proteinases"/>
    <property type="match status" value="1"/>
</dbReference>
<protein>
    <submittedName>
        <fullName evidence="2">CHAP domain-containing protein</fullName>
    </submittedName>
</protein>
<comment type="caution">
    <text evidence="2">The sequence shown here is derived from an EMBL/GenBank/DDBJ whole genome shotgun (WGS) entry which is preliminary data.</text>
</comment>
<dbReference type="Gene3D" id="3.90.1720.10">
    <property type="entry name" value="endopeptidase domain like (from Nostoc punctiforme)"/>
    <property type="match status" value="1"/>
</dbReference>
<name>A0ABV6IX93_9PROT</name>
<organism evidence="2 3">
    <name type="scientific">Muricoccus vinaceus</name>
    <dbReference type="NCBI Taxonomy" id="424704"/>
    <lineage>
        <taxon>Bacteria</taxon>
        <taxon>Pseudomonadati</taxon>
        <taxon>Pseudomonadota</taxon>
        <taxon>Alphaproteobacteria</taxon>
        <taxon>Acetobacterales</taxon>
        <taxon>Roseomonadaceae</taxon>
        <taxon>Muricoccus</taxon>
    </lineage>
</organism>
<evidence type="ECO:0000259" key="1">
    <source>
        <dbReference type="PROSITE" id="PS50911"/>
    </source>
</evidence>
<evidence type="ECO:0000313" key="3">
    <source>
        <dbReference type="Proteomes" id="UP001589789"/>
    </source>
</evidence>
<dbReference type="Proteomes" id="UP001589789">
    <property type="component" value="Unassembled WGS sequence"/>
</dbReference>
<dbReference type="EMBL" id="JBHLVZ010000083">
    <property type="protein sequence ID" value="MFC0388236.1"/>
    <property type="molecule type" value="Genomic_DNA"/>
</dbReference>
<dbReference type="PROSITE" id="PS50911">
    <property type="entry name" value="CHAP"/>
    <property type="match status" value="1"/>
</dbReference>
<gene>
    <name evidence="2" type="ORF">ACFFIC_22250</name>
</gene>
<sequence>MAGAASGEALGIERIVAGMILRLALLALAGGALSACGSTRGGPHAAGQGYEAGDGYLSCVPYARARSGLDLRGDGWQWWEAAAGRYARGPQPRAGAVLVFQRTARLRDGHVAVVSRVLGAREIRVDHANWASGGLRGRVARDQPVIDVSPRNDWSEVRVWYPPAAVVGNTVFPAYGFILPERRWAGLGAEGGG</sequence>
<reference evidence="2 3" key="1">
    <citation type="submission" date="2024-09" db="EMBL/GenBank/DDBJ databases">
        <authorList>
            <person name="Sun Q."/>
            <person name="Mori K."/>
        </authorList>
    </citation>
    <scope>NUCLEOTIDE SEQUENCE [LARGE SCALE GENOMIC DNA]</scope>
    <source>
        <strain evidence="2 3">CCM 7468</strain>
    </source>
</reference>
<dbReference type="RefSeq" id="WP_377054448.1">
    <property type="nucleotide sequence ID" value="NZ_JBHLVZ010000083.1"/>
</dbReference>
<dbReference type="InterPro" id="IPR038765">
    <property type="entry name" value="Papain-like_cys_pep_sf"/>
</dbReference>
<keyword evidence="3" id="KW-1185">Reference proteome</keyword>
<evidence type="ECO:0000313" key="2">
    <source>
        <dbReference type="EMBL" id="MFC0388236.1"/>
    </source>
</evidence>
<feature type="domain" description="Peptidase C51" evidence="1">
    <location>
        <begin position="34"/>
        <end position="158"/>
    </location>
</feature>
<proteinExistence type="predicted"/>
<dbReference type="InterPro" id="IPR007921">
    <property type="entry name" value="CHAP_dom"/>
</dbReference>